<protein>
    <submittedName>
        <fullName evidence="2">Uncharacterized protein</fullName>
    </submittedName>
</protein>
<dbReference type="Proteomes" id="UP000036277">
    <property type="component" value="Unassembled WGS sequence"/>
</dbReference>
<dbReference type="EMBL" id="LFCV01000072">
    <property type="protein sequence ID" value="KMJ44868.1"/>
    <property type="molecule type" value="Genomic_DNA"/>
</dbReference>
<sequence>KTRSPKLRNIISKLDRNGVRADYIRDIKKLNFYVLFDFEHPIIKTDFYYKVGRVFELMMDGIFFTAMVLIFLMASYFDNKNPQGYSFFLVIIFMIFIGFFSVSFMTLSPSKKRIKNLNEVLSRYKVDD</sequence>
<feature type="non-terminal residue" evidence="2">
    <location>
        <position position="1"/>
    </location>
</feature>
<keyword evidence="3" id="KW-1185">Reference proteome</keyword>
<proteinExistence type="predicted"/>
<dbReference type="PATRIC" id="fig|880157.4.peg.2546"/>
<dbReference type="AlphaFoldDB" id="A0A0J5FRG8"/>
<feature type="transmembrane region" description="Helical" evidence="1">
    <location>
        <begin position="83"/>
        <end position="107"/>
    </location>
</feature>
<dbReference type="OrthoDB" id="6443369at2"/>
<feature type="transmembrane region" description="Helical" evidence="1">
    <location>
        <begin position="57"/>
        <end position="77"/>
    </location>
</feature>
<evidence type="ECO:0000313" key="2">
    <source>
        <dbReference type="EMBL" id="KMJ44868.1"/>
    </source>
</evidence>
<dbReference type="RefSeq" id="WP_047963595.1">
    <property type="nucleotide sequence ID" value="NZ_CAWMBG010000072.1"/>
</dbReference>
<organism evidence="2 3">
    <name type="scientific">Xenorhabdus khoisanae</name>
    <dbReference type="NCBI Taxonomy" id="880157"/>
    <lineage>
        <taxon>Bacteria</taxon>
        <taxon>Pseudomonadati</taxon>
        <taxon>Pseudomonadota</taxon>
        <taxon>Gammaproteobacteria</taxon>
        <taxon>Enterobacterales</taxon>
        <taxon>Morganellaceae</taxon>
        <taxon>Xenorhabdus</taxon>
    </lineage>
</organism>
<name>A0A0J5FRG8_9GAMM</name>
<gene>
    <name evidence="2" type="ORF">AB204_11975</name>
</gene>
<keyword evidence="1" id="KW-1133">Transmembrane helix</keyword>
<reference evidence="2 3" key="1">
    <citation type="submission" date="2015-06" db="EMBL/GenBank/DDBJ databases">
        <title>Draft Whole-Genome Sequence of the Entomopathogenic Bacterium Xenorhabdus khoisanae.</title>
        <authorList>
            <person name="Naidoo S."/>
            <person name="Featherston J."/>
            <person name="Gray V.M."/>
        </authorList>
    </citation>
    <scope>NUCLEOTIDE SEQUENCE [LARGE SCALE GENOMIC DNA]</scope>
    <source>
        <strain evidence="2 3">MCB</strain>
    </source>
</reference>
<evidence type="ECO:0000256" key="1">
    <source>
        <dbReference type="SAM" id="Phobius"/>
    </source>
</evidence>
<keyword evidence="1" id="KW-0812">Transmembrane</keyword>
<comment type="caution">
    <text evidence="2">The sequence shown here is derived from an EMBL/GenBank/DDBJ whole genome shotgun (WGS) entry which is preliminary data.</text>
</comment>
<evidence type="ECO:0000313" key="3">
    <source>
        <dbReference type="Proteomes" id="UP000036277"/>
    </source>
</evidence>
<keyword evidence="1" id="KW-0472">Membrane</keyword>
<accession>A0A0J5FRG8</accession>